<feature type="transmembrane region" description="Helical" evidence="1">
    <location>
        <begin position="83"/>
        <end position="104"/>
    </location>
</feature>
<keyword evidence="3" id="KW-1185">Reference proteome</keyword>
<comment type="caution">
    <text evidence="2">The sequence shown here is derived from an EMBL/GenBank/DDBJ whole genome shotgun (WGS) entry which is preliminary data.</text>
</comment>
<dbReference type="RefSeq" id="WP_194423085.1">
    <property type="nucleotide sequence ID" value="NZ_BAAAPT010000001.1"/>
</dbReference>
<accession>A0ABU5N2P0</accession>
<dbReference type="Proteomes" id="UP001291912">
    <property type="component" value="Unassembled WGS sequence"/>
</dbReference>
<name>A0ABU5N2P0_9MICO</name>
<protein>
    <recommendedName>
        <fullName evidence="4">DUF624 domain-containing protein</fullName>
    </recommendedName>
</protein>
<organism evidence="2 3">
    <name type="scientific">Microbacterium aquimaris</name>
    <dbReference type="NCBI Taxonomy" id="459816"/>
    <lineage>
        <taxon>Bacteria</taxon>
        <taxon>Bacillati</taxon>
        <taxon>Actinomycetota</taxon>
        <taxon>Actinomycetes</taxon>
        <taxon>Micrococcales</taxon>
        <taxon>Microbacteriaceae</taxon>
        <taxon>Microbacterium</taxon>
    </lineage>
</organism>
<gene>
    <name evidence="2" type="ORF">R2Q92_00770</name>
</gene>
<keyword evidence="1" id="KW-1133">Transmembrane helix</keyword>
<proteinExistence type="predicted"/>
<feature type="transmembrane region" description="Helical" evidence="1">
    <location>
        <begin position="156"/>
        <end position="188"/>
    </location>
</feature>
<evidence type="ECO:0008006" key="4">
    <source>
        <dbReference type="Google" id="ProtNLM"/>
    </source>
</evidence>
<feature type="transmembrane region" description="Helical" evidence="1">
    <location>
        <begin position="110"/>
        <end position="135"/>
    </location>
</feature>
<keyword evidence="1" id="KW-0812">Transmembrane</keyword>
<keyword evidence="1" id="KW-0472">Membrane</keyword>
<feature type="transmembrane region" description="Helical" evidence="1">
    <location>
        <begin position="16"/>
        <end position="41"/>
    </location>
</feature>
<evidence type="ECO:0000313" key="3">
    <source>
        <dbReference type="Proteomes" id="UP001291912"/>
    </source>
</evidence>
<evidence type="ECO:0000313" key="2">
    <source>
        <dbReference type="EMBL" id="MDZ8160351.1"/>
    </source>
</evidence>
<sequence length="203" mass="21255">MPLDASSSRPPHRWTLLGVMTVIGDLLVISLTLLVLWVGLITAGPGSTAAMQARRHVSQDGPSHPLTNMLTGVRREFRARWSYGPILLLIGIFSWISTAFWLTAPAPFSVIMIAVVLCIASAAALVALALPTAAARTPGFRGAIVDAVRLVASRPFVSIVALAAAVAAGILCVWVPTVGLVAAGMAFVEIAWRAWGRSALGPA</sequence>
<evidence type="ECO:0000256" key="1">
    <source>
        <dbReference type="SAM" id="Phobius"/>
    </source>
</evidence>
<dbReference type="EMBL" id="JAWJYN010000001">
    <property type="protein sequence ID" value="MDZ8160351.1"/>
    <property type="molecule type" value="Genomic_DNA"/>
</dbReference>
<reference evidence="2 3" key="1">
    <citation type="submission" date="2023-10" db="EMBL/GenBank/DDBJ databases">
        <title>Microbacterium xanthum sp. nov., isolated from seaweed.</title>
        <authorList>
            <person name="Lee S.D."/>
        </authorList>
    </citation>
    <scope>NUCLEOTIDE SEQUENCE [LARGE SCALE GENOMIC DNA]</scope>
    <source>
        <strain evidence="2 3">KCTC 19124</strain>
    </source>
</reference>